<dbReference type="GO" id="GO:0015031">
    <property type="term" value="P:protein transport"/>
    <property type="evidence" value="ECO:0007669"/>
    <property type="project" value="UniProtKB-KW"/>
</dbReference>
<name>A0A914IAY3_GLORO</name>
<sequence length="111" mass="12283">MAYRSSRGPHAGTSNGGAGGFLVEQQNDDMVEELSSKVSQLKRVTIAIGDDVREQNKLLNEMETKFDSTRGLLGATMKKLGIVSKAGGKNVMCYLVLFAFFVFLVIYWLMR</sequence>
<evidence type="ECO:0000256" key="1">
    <source>
        <dbReference type="ARBA" id="ARBA00004394"/>
    </source>
</evidence>
<evidence type="ECO:0000313" key="13">
    <source>
        <dbReference type="WBParaSite" id="Gr19_v10_g8513.t2"/>
    </source>
</evidence>
<dbReference type="WBParaSite" id="Gr19_v10_g8513.t2">
    <property type="protein sequence ID" value="Gr19_v10_g8513.t2"/>
    <property type="gene ID" value="Gr19_v10_g8513"/>
</dbReference>
<protein>
    <submittedName>
        <fullName evidence="13">t-SNARE coiled-coil homology domain-containing protein</fullName>
    </submittedName>
</protein>
<dbReference type="CDD" id="cd15853">
    <property type="entry name" value="SNARE_Bet1"/>
    <property type="match status" value="1"/>
</dbReference>
<proteinExistence type="predicted"/>
<organism evidence="12 13">
    <name type="scientific">Globodera rostochiensis</name>
    <name type="common">Golden nematode worm</name>
    <name type="synonym">Heterodera rostochiensis</name>
    <dbReference type="NCBI Taxonomy" id="31243"/>
    <lineage>
        <taxon>Eukaryota</taxon>
        <taxon>Metazoa</taxon>
        <taxon>Ecdysozoa</taxon>
        <taxon>Nematoda</taxon>
        <taxon>Chromadorea</taxon>
        <taxon>Rhabditida</taxon>
        <taxon>Tylenchina</taxon>
        <taxon>Tylenchomorpha</taxon>
        <taxon>Tylenchoidea</taxon>
        <taxon>Heteroderidae</taxon>
        <taxon>Heteroderinae</taxon>
        <taxon>Globodera</taxon>
    </lineage>
</organism>
<evidence type="ECO:0000256" key="3">
    <source>
        <dbReference type="ARBA" id="ARBA00022692"/>
    </source>
</evidence>
<dbReference type="InterPro" id="IPR039899">
    <property type="entry name" value="BET1_SNARE"/>
</dbReference>
<keyword evidence="7 10" id="KW-0472">Membrane</keyword>
<dbReference type="SMART" id="SM00397">
    <property type="entry name" value="t_SNARE"/>
    <property type="match status" value="1"/>
</dbReference>
<dbReference type="AlphaFoldDB" id="A0A914IAY3"/>
<feature type="domain" description="T-SNARE coiled-coil homology" evidence="11">
    <location>
        <begin position="21"/>
        <end position="83"/>
    </location>
</feature>
<evidence type="ECO:0000313" key="12">
    <source>
        <dbReference type="Proteomes" id="UP000887572"/>
    </source>
</evidence>
<dbReference type="PROSITE" id="PS50192">
    <property type="entry name" value="T_SNARE"/>
    <property type="match status" value="1"/>
</dbReference>
<dbReference type="InterPro" id="IPR000727">
    <property type="entry name" value="T_SNARE_dom"/>
</dbReference>
<dbReference type="PANTHER" id="PTHR12791">
    <property type="entry name" value="GOLGI SNARE BET1-RELATED"/>
    <property type="match status" value="1"/>
</dbReference>
<feature type="region of interest" description="Disordered" evidence="9">
    <location>
        <begin position="1"/>
        <end position="21"/>
    </location>
</feature>
<dbReference type="Gene3D" id="1.20.5.110">
    <property type="match status" value="1"/>
</dbReference>
<dbReference type="GO" id="GO:0000139">
    <property type="term" value="C:Golgi membrane"/>
    <property type="evidence" value="ECO:0007669"/>
    <property type="project" value="UniProtKB-SubCell"/>
</dbReference>
<keyword evidence="6" id="KW-0333">Golgi apparatus</keyword>
<keyword evidence="5 10" id="KW-1133">Transmembrane helix</keyword>
<reference evidence="13" key="1">
    <citation type="submission" date="2022-11" db="UniProtKB">
        <authorList>
            <consortium name="WormBaseParasite"/>
        </authorList>
    </citation>
    <scope>IDENTIFICATION</scope>
</reference>
<dbReference type="SUPFAM" id="SSF58038">
    <property type="entry name" value="SNARE fusion complex"/>
    <property type="match status" value="1"/>
</dbReference>
<evidence type="ECO:0000256" key="6">
    <source>
        <dbReference type="ARBA" id="ARBA00023034"/>
    </source>
</evidence>
<evidence type="ECO:0000256" key="5">
    <source>
        <dbReference type="ARBA" id="ARBA00022989"/>
    </source>
</evidence>
<evidence type="ECO:0000256" key="10">
    <source>
        <dbReference type="SAM" id="Phobius"/>
    </source>
</evidence>
<evidence type="ECO:0000259" key="11">
    <source>
        <dbReference type="PROSITE" id="PS50192"/>
    </source>
</evidence>
<keyword evidence="4" id="KW-0653">Protein transport</keyword>
<feature type="transmembrane region" description="Helical" evidence="10">
    <location>
        <begin position="91"/>
        <end position="110"/>
    </location>
</feature>
<evidence type="ECO:0000256" key="7">
    <source>
        <dbReference type="ARBA" id="ARBA00023136"/>
    </source>
</evidence>
<accession>A0A914IAY3</accession>
<evidence type="ECO:0000256" key="8">
    <source>
        <dbReference type="ARBA" id="ARBA00046280"/>
    </source>
</evidence>
<evidence type="ECO:0000256" key="9">
    <source>
        <dbReference type="SAM" id="MobiDB-lite"/>
    </source>
</evidence>
<keyword evidence="12" id="KW-1185">Reference proteome</keyword>
<evidence type="ECO:0000256" key="2">
    <source>
        <dbReference type="ARBA" id="ARBA00022448"/>
    </source>
</evidence>
<keyword evidence="2" id="KW-0813">Transport</keyword>
<keyword evidence="3 10" id="KW-0812">Transmembrane</keyword>
<evidence type="ECO:0000256" key="4">
    <source>
        <dbReference type="ARBA" id="ARBA00022927"/>
    </source>
</evidence>
<comment type="subcellular location">
    <subcellularLocation>
        <location evidence="8">Endomembrane system</location>
        <topology evidence="8">Single-pass type IV membrane protein</topology>
    </subcellularLocation>
    <subcellularLocation>
        <location evidence="1">Golgi apparatus membrane</location>
    </subcellularLocation>
</comment>
<dbReference type="Proteomes" id="UP000887572">
    <property type="component" value="Unplaced"/>
</dbReference>